<name>A0A1H7VZR1_9BURK</name>
<protein>
    <submittedName>
        <fullName evidence="1">Uncharacterized protein</fullName>
    </submittedName>
</protein>
<accession>A0A1H7VZR1</accession>
<dbReference type="STRING" id="416943.SAMN05445871_2791"/>
<organism evidence="1 2">
    <name type="scientific">Paraburkholderia caballeronis</name>
    <dbReference type="NCBI Taxonomy" id="416943"/>
    <lineage>
        <taxon>Bacteria</taxon>
        <taxon>Pseudomonadati</taxon>
        <taxon>Pseudomonadota</taxon>
        <taxon>Betaproteobacteria</taxon>
        <taxon>Burkholderiales</taxon>
        <taxon>Burkholderiaceae</taxon>
        <taxon>Paraburkholderia</taxon>
    </lineage>
</organism>
<gene>
    <name evidence="1" type="ORF">SAMN05192542_12911</name>
</gene>
<keyword evidence="2" id="KW-1185">Reference proteome</keyword>
<reference evidence="2" key="1">
    <citation type="submission" date="2016-10" db="EMBL/GenBank/DDBJ databases">
        <authorList>
            <person name="Varghese N."/>
            <person name="Submissions S."/>
        </authorList>
    </citation>
    <scope>NUCLEOTIDE SEQUENCE [LARGE SCALE GENOMIC DNA]</scope>
    <source>
        <strain evidence="2">LMG 26416</strain>
    </source>
</reference>
<dbReference type="EMBL" id="FOAJ01000029">
    <property type="protein sequence ID" value="SEM14700.1"/>
    <property type="molecule type" value="Genomic_DNA"/>
</dbReference>
<evidence type="ECO:0000313" key="2">
    <source>
        <dbReference type="Proteomes" id="UP000199120"/>
    </source>
</evidence>
<dbReference type="Proteomes" id="UP000199120">
    <property type="component" value="Unassembled WGS sequence"/>
</dbReference>
<sequence length="51" mass="5586">MSDLQMVTVFAMTQALLLAAAWIAHCHSLSKLGELEVVARAHRPGGGQRRR</sequence>
<dbReference type="AlphaFoldDB" id="A0A1H7VZR1"/>
<evidence type="ECO:0000313" key="1">
    <source>
        <dbReference type="EMBL" id="SEM14700.1"/>
    </source>
</evidence>
<proteinExistence type="predicted"/>
<dbReference type="RefSeq" id="WP_166676649.1">
    <property type="nucleotide sequence ID" value="NZ_FNSR01000001.1"/>
</dbReference>